<keyword evidence="1" id="KW-0472">Membrane</keyword>
<evidence type="ECO:0000256" key="1">
    <source>
        <dbReference type="SAM" id="Phobius"/>
    </source>
</evidence>
<proteinExistence type="predicted"/>
<name>A0A075R0H8_BRELA</name>
<gene>
    <name evidence="2" type="ORF">BRLA_c010090</name>
</gene>
<dbReference type="KEGG" id="blr:BRLA_c010090"/>
<dbReference type="Proteomes" id="UP000005850">
    <property type="component" value="Chromosome"/>
</dbReference>
<protein>
    <submittedName>
        <fullName evidence="2">Uncharacterized protein</fullName>
    </submittedName>
</protein>
<dbReference type="HOGENOM" id="CLU_3380878_0_0_9"/>
<evidence type="ECO:0000313" key="3">
    <source>
        <dbReference type="Proteomes" id="UP000005850"/>
    </source>
</evidence>
<dbReference type="EMBL" id="CP007806">
    <property type="protein sequence ID" value="AIG25349.1"/>
    <property type="molecule type" value="Genomic_DNA"/>
</dbReference>
<feature type="transmembrane region" description="Helical" evidence="1">
    <location>
        <begin position="6"/>
        <end position="27"/>
    </location>
</feature>
<keyword evidence="1" id="KW-1133">Transmembrane helix</keyword>
<sequence length="33" mass="3701">MGGIGPTYFLLGLVVLVLVFLITRLILKNRNKK</sequence>
<reference evidence="2 3" key="1">
    <citation type="journal article" date="2011" name="J. Bacteriol.">
        <title>Genome sequence of Brevibacillus laterosporus LMG 15441, a pathogen of invertebrates.</title>
        <authorList>
            <person name="Djukic M."/>
            <person name="Poehlein A."/>
            <person name="Thurmer A."/>
            <person name="Daniel R."/>
        </authorList>
    </citation>
    <scope>NUCLEOTIDE SEQUENCE [LARGE SCALE GENOMIC DNA]</scope>
    <source>
        <strain evidence="2 3">LMG 15441</strain>
    </source>
</reference>
<evidence type="ECO:0000313" key="2">
    <source>
        <dbReference type="EMBL" id="AIG25349.1"/>
    </source>
</evidence>
<keyword evidence="3" id="KW-1185">Reference proteome</keyword>
<keyword evidence="1" id="KW-0812">Transmembrane</keyword>
<accession>A0A075R0H8</accession>
<dbReference type="AlphaFoldDB" id="A0A075R0H8"/>
<organism evidence="2 3">
    <name type="scientific">Brevibacillus laterosporus LMG 15441</name>
    <dbReference type="NCBI Taxonomy" id="1042163"/>
    <lineage>
        <taxon>Bacteria</taxon>
        <taxon>Bacillati</taxon>
        <taxon>Bacillota</taxon>
        <taxon>Bacilli</taxon>
        <taxon>Bacillales</taxon>
        <taxon>Paenibacillaceae</taxon>
        <taxon>Brevibacillus</taxon>
    </lineage>
</organism>